<evidence type="ECO:0008006" key="4">
    <source>
        <dbReference type="Google" id="ProtNLM"/>
    </source>
</evidence>
<keyword evidence="1" id="KW-1133">Transmembrane helix</keyword>
<evidence type="ECO:0000313" key="2">
    <source>
        <dbReference type="EMBL" id="OGD03722.1"/>
    </source>
</evidence>
<dbReference type="EMBL" id="MEXN01000005">
    <property type="protein sequence ID" value="OGD03722.1"/>
    <property type="molecule type" value="Genomic_DNA"/>
</dbReference>
<evidence type="ECO:0000256" key="1">
    <source>
        <dbReference type="SAM" id="Phobius"/>
    </source>
</evidence>
<name>A0A1F4ZBR6_9BACT</name>
<keyword evidence="1" id="KW-0472">Membrane</keyword>
<keyword evidence="1" id="KW-0812">Transmembrane</keyword>
<feature type="transmembrane region" description="Helical" evidence="1">
    <location>
        <begin position="66"/>
        <end position="84"/>
    </location>
</feature>
<dbReference type="PANTHER" id="PTHR41386">
    <property type="entry name" value="INTEGRAL MEMBRANE PROTEIN-RELATED"/>
    <property type="match status" value="1"/>
</dbReference>
<reference evidence="2 3" key="1">
    <citation type="journal article" date="2016" name="Nat. Commun.">
        <title>Thousands of microbial genomes shed light on interconnected biogeochemical processes in an aquifer system.</title>
        <authorList>
            <person name="Anantharaman K."/>
            <person name="Brown C.T."/>
            <person name="Hug L.A."/>
            <person name="Sharon I."/>
            <person name="Castelle C.J."/>
            <person name="Probst A.J."/>
            <person name="Thomas B.C."/>
            <person name="Singh A."/>
            <person name="Wilkins M.J."/>
            <person name="Karaoz U."/>
            <person name="Brodie E.L."/>
            <person name="Williams K.H."/>
            <person name="Hubbard S.S."/>
            <person name="Banfield J.F."/>
        </authorList>
    </citation>
    <scope>NUCLEOTIDE SEQUENCE [LARGE SCALE GENOMIC DNA]</scope>
</reference>
<protein>
    <recommendedName>
        <fullName evidence="4">DUF1003 domain-containing protein</fullName>
    </recommendedName>
</protein>
<dbReference type="Proteomes" id="UP000177080">
    <property type="component" value="Unassembled WGS sequence"/>
</dbReference>
<gene>
    <name evidence="2" type="ORF">A2989_03510</name>
</gene>
<proteinExistence type="predicted"/>
<sequence length="177" mass="20081">MPPVHSFEAKLQKNRKFTERMADDITRIAGSFGFFTTNIIVFAFWIAMNSGSIPGLSIIDPYPFTFLTMLVSLEAIFLAVFVLMSQNRASAIDSLREEIHLQINEIAEKEITKSLQLLAEIHKKIVTDKKPDPELEHMLKALNTAQIESQVEKELSPKPLAISEALENFETLLHRKL</sequence>
<organism evidence="2 3">
    <name type="scientific">Candidatus Amesbacteria bacterium RIFCSPLOWO2_01_FULL_48_25</name>
    <dbReference type="NCBI Taxonomy" id="1797259"/>
    <lineage>
        <taxon>Bacteria</taxon>
        <taxon>Candidatus Amesiibacteriota</taxon>
    </lineage>
</organism>
<dbReference type="InterPro" id="IPR010406">
    <property type="entry name" value="DUF1003"/>
</dbReference>
<dbReference type="STRING" id="1797259.A2989_03510"/>
<comment type="caution">
    <text evidence="2">The sequence shown here is derived from an EMBL/GenBank/DDBJ whole genome shotgun (WGS) entry which is preliminary data.</text>
</comment>
<dbReference type="Pfam" id="PF06210">
    <property type="entry name" value="DUF1003"/>
    <property type="match status" value="1"/>
</dbReference>
<accession>A0A1F4ZBR6</accession>
<dbReference type="PANTHER" id="PTHR41386:SF1">
    <property type="entry name" value="MEMBRANE PROTEIN"/>
    <property type="match status" value="1"/>
</dbReference>
<evidence type="ECO:0000313" key="3">
    <source>
        <dbReference type="Proteomes" id="UP000177080"/>
    </source>
</evidence>
<dbReference type="AlphaFoldDB" id="A0A1F4ZBR6"/>
<feature type="transmembrane region" description="Helical" evidence="1">
    <location>
        <begin position="25"/>
        <end position="46"/>
    </location>
</feature>